<proteinExistence type="predicted"/>
<evidence type="ECO:0000313" key="1">
    <source>
        <dbReference type="EMBL" id="TWH09967.1"/>
    </source>
</evidence>
<organism evidence="1 2">
    <name type="scientific">Rhodococcus rhodochrous J45</name>
    <dbReference type="NCBI Taxonomy" id="935266"/>
    <lineage>
        <taxon>Bacteria</taxon>
        <taxon>Bacillati</taxon>
        <taxon>Actinomycetota</taxon>
        <taxon>Actinomycetes</taxon>
        <taxon>Mycobacteriales</taxon>
        <taxon>Nocardiaceae</taxon>
        <taxon>Rhodococcus</taxon>
    </lineage>
</organism>
<dbReference type="Proteomes" id="UP000317573">
    <property type="component" value="Unassembled WGS sequence"/>
</dbReference>
<protein>
    <submittedName>
        <fullName evidence="1">Uncharacterized protein</fullName>
    </submittedName>
</protein>
<name>A0A562DK92_RHORH</name>
<dbReference type="EMBL" id="VLJT01000049">
    <property type="protein sequence ID" value="TWH09967.1"/>
    <property type="molecule type" value="Genomic_DNA"/>
</dbReference>
<reference evidence="1 2" key="1">
    <citation type="submission" date="2019-07" db="EMBL/GenBank/DDBJ databases">
        <title>Genome sequencing of lignin-degrading bacterial isolates.</title>
        <authorList>
            <person name="Gladden J."/>
        </authorList>
    </citation>
    <scope>NUCLEOTIDE SEQUENCE [LARGE SCALE GENOMIC DNA]</scope>
    <source>
        <strain evidence="1 2">J45</strain>
    </source>
</reference>
<dbReference type="AlphaFoldDB" id="A0A562DK92"/>
<comment type="caution">
    <text evidence="1">The sequence shown here is derived from an EMBL/GenBank/DDBJ whole genome shotgun (WGS) entry which is preliminary data.</text>
</comment>
<accession>A0A562DK92</accession>
<evidence type="ECO:0000313" key="2">
    <source>
        <dbReference type="Proteomes" id="UP000317573"/>
    </source>
</evidence>
<sequence>MYAFADEPRRGDNLLCAVTVAPAEPAACKGRRSR</sequence>
<gene>
    <name evidence="1" type="ORF">L618_004900000020</name>
</gene>